<organism evidence="1">
    <name type="scientific">Alexandrium catenella</name>
    <name type="common">Red tide dinoflagellate</name>
    <name type="synonym">Gonyaulax catenella</name>
    <dbReference type="NCBI Taxonomy" id="2925"/>
    <lineage>
        <taxon>Eukaryota</taxon>
        <taxon>Sar</taxon>
        <taxon>Alveolata</taxon>
        <taxon>Dinophyceae</taxon>
        <taxon>Gonyaulacales</taxon>
        <taxon>Pyrocystaceae</taxon>
        <taxon>Alexandrium</taxon>
    </lineage>
</organism>
<evidence type="ECO:0000313" key="1">
    <source>
        <dbReference type="EMBL" id="CAD9186309.1"/>
    </source>
</evidence>
<protein>
    <submittedName>
        <fullName evidence="1">Uncharacterized protein</fullName>
    </submittedName>
</protein>
<gene>
    <name evidence="1" type="ORF">ACAT0790_LOCUS63083</name>
</gene>
<accession>A0A7S1S743</accession>
<proteinExistence type="predicted"/>
<reference evidence="1" key="1">
    <citation type="submission" date="2021-01" db="EMBL/GenBank/DDBJ databases">
        <authorList>
            <person name="Corre E."/>
            <person name="Pelletier E."/>
            <person name="Niang G."/>
            <person name="Scheremetjew M."/>
            <person name="Finn R."/>
            <person name="Kale V."/>
            <person name="Holt S."/>
            <person name="Cochrane G."/>
            <person name="Meng A."/>
            <person name="Brown T."/>
            <person name="Cohen L."/>
        </authorList>
    </citation>
    <scope>NUCLEOTIDE SEQUENCE</scope>
    <source>
        <strain evidence="1">OF101</strain>
    </source>
</reference>
<dbReference type="EMBL" id="HBGE01105742">
    <property type="protein sequence ID" value="CAD9186309.1"/>
    <property type="molecule type" value="Transcribed_RNA"/>
</dbReference>
<name>A0A7S1S743_ALECA</name>
<dbReference type="AlphaFoldDB" id="A0A7S1S743"/>
<sequence>MFDPIASCLQSSRHFGVLEAQVRWGRHGLSGPSHKDGATSLLHLGLTLSGRRVLRVGSFPSGSSAGNRQFNPWNEGRLPTNMDEKDRELALGESEVWDEDLWPSSYLKDVEMAPGSAYLSSPFCVEHAVRYCGCEEDEPVVAVQCRFGFSGTLGKELNDDRSEDMREVVGVIAESLRAASASGQLRMPTLGEVQREVERLRSGA</sequence>